<dbReference type="EMBL" id="OX459126">
    <property type="protein sequence ID" value="CAI9118771.1"/>
    <property type="molecule type" value="Genomic_DNA"/>
</dbReference>
<evidence type="ECO:0000259" key="1">
    <source>
        <dbReference type="Pfam" id="PF00646"/>
    </source>
</evidence>
<dbReference type="SUPFAM" id="SSF81383">
    <property type="entry name" value="F-box domain"/>
    <property type="match status" value="1"/>
</dbReference>
<proteinExistence type="predicted"/>
<feature type="domain" description="At1g61320/AtMIF1 LRR" evidence="2">
    <location>
        <begin position="79"/>
        <end position="322"/>
    </location>
</feature>
<protein>
    <submittedName>
        <fullName evidence="3">OLC1v1020381C1</fullName>
    </submittedName>
</protein>
<evidence type="ECO:0000313" key="4">
    <source>
        <dbReference type="Proteomes" id="UP001161247"/>
    </source>
</evidence>
<evidence type="ECO:0000259" key="2">
    <source>
        <dbReference type="Pfam" id="PF23622"/>
    </source>
</evidence>
<name>A0AAV1EGT6_OLDCO</name>
<dbReference type="PANTHER" id="PTHR31639:SF42">
    <property type="entry name" value="OS02G0160200 PROTEIN"/>
    <property type="match status" value="1"/>
</dbReference>
<dbReference type="Gene3D" id="3.80.10.10">
    <property type="entry name" value="Ribonuclease Inhibitor"/>
    <property type="match status" value="2"/>
</dbReference>
<dbReference type="Pfam" id="PF00646">
    <property type="entry name" value="F-box"/>
    <property type="match status" value="1"/>
</dbReference>
<keyword evidence="4" id="KW-1185">Reference proteome</keyword>
<feature type="domain" description="F-box" evidence="1">
    <location>
        <begin position="14"/>
        <end position="51"/>
    </location>
</feature>
<dbReference type="InterPro" id="IPR001810">
    <property type="entry name" value="F-box_dom"/>
</dbReference>
<organism evidence="3 4">
    <name type="scientific">Oldenlandia corymbosa var. corymbosa</name>
    <dbReference type="NCBI Taxonomy" id="529605"/>
    <lineage>
        <taxon>Eukaryota</taxon>
        <taxon>Viridiplantae</taxon>
        <taxon>Streptophyta</taxon>
        <taxon>Embryophyta</taxon>
        <taxon>Tracheophyta</taxon>
        <taxon>Spermatophyta</taxon>
        <taxon>Magnoliopsida</taxon>
        <taxon>eudicotyledons</taxon>
        <taxon>Gunneridae</taxon>
        <taxon>Pentapetalae</taxon>
        <taxon>asterids</taxon>
        <taxon>lamiids</taxon>
        <taxon>Gentianales</taxon>
        <taxon>Rubiaceae</taxon>
        <taxon>Rubioideae</taxon>
        <taxon>Spermacoceae</taxon>
        <taxon>Hedyotis-Oldenlandia complex</taxon>
        <taxon>Oldenlandia</taxon>
    </lineage>
</organism>
<reference evidence="3" key="1">
    <citation type="submission" date="2023-03" db="EMBL/GenBank/DDBJ databases">
        <authorList>
            <person name="Julca I."/>
        </authorList>
    </citation>
    <scope>NUCLEOTIDE SEQUENCE</scope>
</reference>
<dbReference type="InterPro" id="IPR036047">
    <property type="entry name" value="F-box-like_dom_sf"/>
</dbReference>
<dbReference type="AlphaFoldDB" id="A0AAV1EGT6"/>
<dbReference type="SUPFAM" id="SSF52047">
    <property type="entry name" value="RNI-like"/>
    <property type="match status" value="1"/>
</dbReference>
<dbReference type="Pfam" id="PF23622">
    <property type="entry name" value="LRR_At1g61320_AtMIF1"/>
    <property type="match status" value="1"/>
</dbReference>
<evidence type="ECO:0000313" key="3">
    <source>
        <dbReference type="EMBL" id="CAI9118771.1"/>
    </source>
</evidence>
<dbReference type="Proteomes" id="UP001161247">
    <property type="component" value="Chromosome 9"/>
</dbReference>
<dbReference type="InterPro" id="IPR055357">
    <property type="entry name" value="LRR_At1g61320_AtMIF1"/>
</dbReference>
<dbReference type="InterPro" id="IPR032675">
    <property type="entry name" value="LRR_dom_sf"/>
</dbReference>
<sequence>MQEDQEEEEKPYLWLPQEIIHHILYYLNPKKRAQSSTISKDWLYACRTNPRLDFDDSFFNVNKGYNLQERFGDYVNNTLANFQGPNIKEFHLSMVMMPGDDAISSSSVDQWVYFAMKKKVQVLHITLPELDSNSYKLPSKILGFEYLTKLHVNRCKFPNPNFNHGSLTLWKNLRVLHLISVYNLSTEILDWLISVCPLIHDLKISDHYDELDQIRVFDLPSLRMLWIEEGYSSETRLIEVMNVPDLETMVVELGFGRCTLTLHPCPNLKSLSLKNANLKDEFFETLTDKFPTLECLELTGCFGFKKKTFPTRHHKLKVLRISESWDDDG</sequence>
<dbReference type="PANTHER" id="PTHR31639">
    <property type="entry name" value="F-BOX PROTEIN-LIKE"/>
    <property type="match status" value="1"/>
</dbReference>
<gene>
    <name evidence="3" type="ORF">OLC1_LOCUS24560</name>
</gene>
<accession>A0AAV1EGT6</accession>